<reference evidence="1 3" key="1">
    <citation type="submission" date="2022-03" db="EMBL/GenBank/DDBJ databases">
        <title>Sea Food Isolates.</title>
        <authorList>
            <person name="Li C."/>
        </authorList>
    </citation>
    <scope>NUCLEOTIDE SEQUENCE [LARGE SCALE GENOMIC DNA]</scope>
    <source>
        <strain evidence="1 3">19MO01SH08</strain>
    </source>
</reference>
<dbReference type="EMBL" id="CP095785">
    <property type="protein sequence ID" value="XAG32348.1"/>
    <property type="molecule type" value="Genomic_DNA"/>
</dbReference>
<sequence length="74" mass="8077">MSNGNVVELKVNGATVCYLNTTSAISIDYLSFIDKTIETLMNDKTSLELEANTKGKTLNHEHSAFSTIKDPKGL</sequence>
<protein>
    <recommendedName>
        <fullName evidence="4">Phage protein</fullName>
    </recommendedName>
</protein>
<gene>
    <name evidence="2" type="ORF">MYW70_03785</name>
    <name evidence="1" type="ORF">MYW70_10745</name>
</gene>
<proteinExistence type="predicted"/>
<dbReference type="GeneID" id="84586710"/>
<dbReference type="Proteomes" id="UP001438077">
    <property type="component" value="Chromosome"/>
</dbReference>
<evidence type="ECO:0000313" key="3">
    <source>
        <dbReference type="Proteomes" id="UP001438077"/>
    </source>
</evidence>
<dbReference type="RefSeq" id="WP_100159834.1">
    <property type="nucleotide sequence ID" value="NZ_CP095785.1"/>
</dbReference>
<evidence type="ECO:0008006" key="4">
    <source>
        <dbReference type="Google" id="ProtNLM"/>
    </source>
</evidence>
<dbReference type="EMBL" id="CP095785">
    <property type="protein sequence ID" value="XAG30444.1"/>
    <property type="molecule type" value="Genomic_DNA"/>
</dbReference>
<evidence type="ECO:0000313" key="2">
    <source>
        <dbReference type="EMBL" id="XAG32348.1"/>
    </source>
</evidence>
<evidence type="ECO:0000313" key="1">
    <source>
        <dbReference type="EMBL" id="XAG30444.1"/>
    </source>
</evidence>
<organism evidence="1 3">
    <name type="scientific">Proteus faecis</name>
    <dbReference type="NCBI Taxonomy" id="2050967"/>
    <lineage>
        <taxon>Bacteria</taxon>
        <taxon>Pseudomonadati</taxon>
        <taxon>Pseudomonadota</taxon>
        <taxon>Gammaproteobacteria</taxon>
        <taxon>Enterobacterales</taxon>
        <taxon>Morganellaceae</taxon>
        <taxon>Proteus</taxon>
    </lineage>
</organism>
<name>A0ABZ3EGJ6_9GAMM</name>
<accession>A0ABZ3EGJ6</accession>
<keyword evidence="3" id="KW-1185">Reference proteome</keyword>